<evidence type="ECO:0000313" key="2">
    <source>
        <dbReference type="EMBL" id="RAW13806.1"/>
    </source>
</evidence>
<dbReference type="Pfam" id="PF07883">
    <property type="entry name" value="Cupin_2"/>
    <property type="match status" value="1"/>
</dbReference>
<dbReference type="OrthoDB" id="6058at2"/>
<dbReference type="PANTHER" id="PTHR40112">
    <property type="entry name" value="H2HPP ISOMERASE"/>
    <property type="match status" value="1"/>
</dbReference>
<dbReference type="EMBL" id="QMIG01000011">
    <property type="protein sequence ID" value="RAW13806.1"/>
    <property type="molecule type" value="Genomic_DNA"/>
</dbReference>
<sequence>MVPFIDYTASQQEYVTPQHSTAYGALATGESIEVGYLSFTKGEGAEPHQHPHEQIVVVIRGRIRARLGDEERDLGPGSGFHVPPNVPHGVTALDDSEVLSCKNLVDGRGHRI</sequence>
<evidence type="ECO:0000313" key="3">
    <source>
        <dbReference type="Proteomes" id="UP000250462"/>
    </source>
</evidence>
<proteinExistence type="predicted"/>
<dbReference type="InterPro" id="IPR052535">
    <property type="entry name" value="Bacilysin_H2HPP_isomerase"/>
</dbReference>
<keyword evidence="3" id="KW-1185">Reference proteome</keyword>
<dbReference type="InterPro" id="IPR014710">
    <property type="entry name" value="RmlC-like_jellyroll"/>
</dbReference>
<accession>A0A329QNR6</accession>
<dbReference type="Proteomes" id="UP000250462">
    <property type="component" value="Unassembled WGS sequence"/>
</dbReference>
<protein>
    <recommendedName>
        <fullName evidence="1">Cupin type-2 domain-containing protein</fullName>
    </recommendedName>
</protein>
<dbReference type="AlphaFoldDB" id="A0A329QNR6"/>
<dbReference type="SUPFAM" id="SSF51182">
    <property type="entry name" value="RmlC-like cupins"/>
    <property type="match status" value="1"/>
</dbReference>
<evidence type="ECO:0000259" key="1">
    <source>
        <dbReference type="Pfam" id="PF07883"/>
    </source>
</evidence>
<dbReference type="InterPro" id="IPR013096">
    <property type="entry name" value="Cupin_2"/>
</dbReference>
<organism evidence="2 3">
    <name type="scientific">Phytoactinopolyspora halophila</name>
    <dbReference type="NCBI Taxonomy" id="1981511"/>
    <lineage>
        <taxon>Bacteria</taxon>
        <taxon>Bacillati</taxon>
        <taxon>Actinomycetota</taxon>
        <taxon>Actinomycetes</taxon>
        <taxon>Jiangellales</taxon>
        <taxon>Jiangellaceae</taxon>
        <taxon>Phytoactinopolyspora</taxon>
    </lineage>
</organism>
<name>A0A329QNR6_9ACTN</name>
<reference evidence="2 3" key="1">
    <citation type="submission" date="2018-06" db="EMBL/GenBank/DDBJ databases">
        <title>Phytoactinopolyspora halophila sp. nov., a novel halophilic actinomycete isolated from a saline soil in China.</title>
        <authorList>
            <person name="Tang S.-K."/>
        </authorList>
    </citation>
    <scope>NUCLEOTIDE SEQUENCE [LARGE SCALE GENOMIC DNA]</scope>
    <source>
        <strain evidence="2 3">YIM 96934</strain>
    </source>
</reference>
<dbReference type="PANTHER" id="PTHR40112:SF1">
    <property type="entry name" value="H2HPP ISOMERASE"/>
    <property type="match status" value="1"/>
</dbReference>
<dbReference type="Gene3D" id="2.60.120.10">
    <property type="entry name" value="Jelly Rolls"/>
    <property type="match status" value="1"/>
</dbReference>
<comment type="caution">
    <text evidence="2">The sequence shown here is derived from an EMBL/GenBank/DDBJ whole genome shotgun (WGS) entry which is preliminary data.</text>
</comment>
<feature type="domain" description="Cupin type-2" evidence="1">
    <location>
        <begin position="38"/>
        <end position="97"/>
    </location>
</feature>
<dbReference type="InterPro" id="IPR011051">
    <property type="entry name" value="RmlC_Cupin_sf"/>
</dbReference>
<gene>
    <name evidence="2" type="ORF">DPM12_12450</name>
</gene>